<proteinExistence type="predicted"/>
<dbReference type="AlphaFoldDB" id="A0A917JL51"/>
<evidence type="ECO:0000313" key="1">
    <source>
        <dbReference type="EMBL" id="GGI68956.1"/>
    </source>
</evidence>
<comment type="caution">
    <text evidence="1">The sequence shown here is derived from an EMBL/GenBank/DDBJ whole genome shotgun (WGS) entry which is preliminary data.</text>
</comment>
<organism evidence="1 2">
    <name type="scientific">Shewanella gelidii</name>
    <dbReference type="NCBI Taxonomy" id="1642821"/>
    <lineage>
        <taxon>Bacteria</taxon>
        <taxon>Pseudomonadati</taxon>
        <taxon>Pseudomonadota</taxon>
        <taxon>Gammaproteobacteria</taxon>
        <taxon>Alteromonadales</taxon>
        <taxon>Shewanellaceae</taxon>
        <taxon>Shewanella</taxon>
    </lineage>
</organism>
<reference evidence="1" key="2">
    <citation type="submission" date="2020-09" db="EMBL/GenBank/DDBJ databases">
        <authorList>
            <person name="Sun Q."/>
            <person name="Ohkuma M."/>
        </authorList>
    </citation>
    <scope>NUCLEOTIDE SEQUENCE</scope>
    <source>
        <strain evidence="1">JCM 30804</strain>
    </source>
</reference>
<sequence>MAMPPTFSDENVKLLQNNDLGAYQKNMIYITVDKISDETYNHWVKSNTKYIWESA</sequence>
<gene>
    <name evidence="1" type="ORF">GCM10009332_02620</name>
</gene>
<dbReference type="EMBL" id="BMPZ01000001">
    <property type="protein sequence ID" value="GGI68956.1"/>
    <property type="molecule type" value="Genomic_DNA"/>
</dbReference>
<accession>A0A917JL51</accession>
<reference evidence="1" key="1">
    <citation type="journal article" date="2014" name="Int. J. Syst. Evol. Microbiol.">
        <title>Complete genome sequence of Corynebacterium casei LMG S-19264T (=DSM 44701T), isolated from a smear-ripened cheese.</title>
        <authorList>
            <consortium name="US DOE Joint Genome Institute (JGI-PGF)"/>
            <person name="Walter F."/>
            <person name="Albersmeier A."/>
            <person name="Kalinowski J."/>
            <person name="Ruckert C."/>
        </authorList>
    </citation>
    <scope>NUCLEOTIDE SEQUENCE</scope>
    <source>
        <strain evidence="1">JCM 30804</strain>
    </source>
</reference>
<keyword evidence="2" id="KW-1185">Reference proteome</keyword>
<evidence type="ECO:0000313" key="2">
    <source>
        <dbReference type="Proteomes" id="UP000613743"/>
    </source>
</evidence>
<protein>
    <submittedName>
        <fullName evidence="1">Uncharacterized protein</fullName>
    </submittedName>
</protein>
<name>A0A917JL51_9GAMM</name>
<dbReference type="Proteomes" id="UP000613743">
    <property type="component" value="Unassembled WGS sequence"/>
</dbReference>